<evidence type="ECO:0000313" key="3">
    <source>
        <dbReference type="EMBL" id="MDR6938612.1"/>
    </source>
</evidence>
<dbReference type="NCBIfam" id="TIGR01981">
    <property type="entry name" value="sufD"/>
    <property type="match status" value="1"/>
</dbReference>
<feature type="domain" description="SUF system FeS cluster assembly SufBD core" evidence="2">
    <location>
        <begin position="119"/>
        <end position="346"/>
    </location>
</feature>
<gene>
    <name evidence="3" type="ORF">J2S36_000155</name>
</gene>
<dbReference type="Proteomes" id="UP001266099">
    <property type="component" value="Unassembled WGS sequence"/>
</dbReference>
<dbReference type="SUPFAM" id="SSF101960">
    <property type="entry name" value="Stabilizer of iron transporter SufD"/>
    <property type="match status" value="1"/>
</dbReference>
<name>A0ABU1SZR1_9ACTO</name>
<evidence type="ECO:0000313" key="4">
    <source>
        <dbReference type="Proteomes" id="UP001266099"/>
    </source>
</evidence>
<dbReference type="EMBL" id="JAVDUJ010000001">
    <property type="protein sequence ID" value="MDR6938612.1"/>
    <property type="molecule type" value="Genomic_DNA"/>
</dbReference>
<dbReference type="PANTHER" id="PTHR43575:SF1">
    <property type="entry name" value="PROTEIN ABCI7, CHLOROPLASTIC"/>
    <property type="match status" value="1"/>
</dbReference>
<proteinExistence type="inferred from homology"/>
<accession>A0ABU1SZR1</accession>
<evidence type="ECO:0000256" key="1">
    <source>
        <dbReference type="ARBA" id="ARBA00043967"/>
    </source>
</evidence>
<evidence type="ECO:0000259" key="2">
    <source>
        <dbReference type="Pfam" id="PF01458"/>
    </source>
</evidence>
<dbReference type="PANTHER" id="PTHR43575">
    <property type="entry name" value="PROTEIN ABCI7, CHLOROPLASTIC"/>
    <property type="match status" value="1"/>
</dbReference>
<reference evidence="3 4" key="1">
    <citation type="submission" date="2023-07" db="EMBL/GenBank/DDBJ databases">
        <title>Sequencing the genomes of 1000 actinobacteria strains.</title>
        <authorList>
            <person name="Klenk H.-P."/>
        </authorList>
    </citation>
    <scope>NUCLEOTIDE SEQUENCE [LARGE SCALE GENOMIC DNA]</scope>
    <source>
        <strain evidence="3 4">DSM 15539</strain>
    </source>
</reference>
<comment type="similarity">
    <text evidence="1">Belongs to the iron-sulfur cluster assembly SufBD family.</text>
</comment>
<dbReference type="Pfam" id="PF01458">
    <property type="entry name" value="SUFBD_core"/>
    <property type="match status" value="1"/>
</dbReference>
<keyword evidence="4" id="KW-1185">Reference proteome</keyword>
<dbReference type="InterPro" id="IPR000825">
    <property type="entry name" value="SUF_FeS_clus_asmbl_SufBD_core"/>
</dbReference>
<dbReference type="RefSeq" id="WP_309954579.1">
    <property type="nucleotide sequence ID" value="NZ_JAVDUJ010000001.1"/>
</dbReference>
<organism evidence="3 4">
    <name type="scientific">Arcanobacterium hippocoleae</name>
    <dbReference type="NCBI Taxonomy" id="149017"/>
    <lineage>
        <taxon>Bacteria</taxon>
        <taxon>Bacillati</taxon>
        <taxon>Actinomycetota</taxon>
        <taxon>Actinomycetes</taxon>
        <taxon>Actinomycetales</taxon>
        <taxon>Actinomycetaceae</taxon>
        <taxon>Arcanobacterium</taxon>
    </lineage>
</organism>
<dbReference type="InterPro" id="IPR055346">
    <property type="entry name" value="Fe-S_cluster_assembly_SufBD"/>
</dbReference>
<comment type="caution">
    <text evidence="3">The sequence shown here is derived from an EMBL/GenBank/DDBJ whole genome shotgun (WGS) entry which is preliminary data.</text>
</comment>
<dbReference type="InterPro" id="IPR011542">
    <property type="entry name" value="SUF_FeS_clus_asmbl_SufD"/>
</dbReference>
<sequence length="381" mass="41803">MSEFLTKQVNSRADRLVSFNLADFQVPQGNEEEWRFTPIEKITDFFAAQTPGAHYTVEVTGDVEYAEVERDDSRLGKVLPPDDRVGALAWENFQKAHVVTLLRDVRLSSEAVVKIHGNNDSEISACELLVDAQPFAEGTVVIEHTGVARFAEGIEVRVADGAHLTLVTIQDWDDPAAHTLSNRIRVGKDATFKHIVVTLGGEIVRVTTNVDFTGPGGDVELLGAYFVDSQQHLEHRLLVDHNHPKCRSNATYKGALQGEGAHSVWIGDVLIEPNAEGTDTYELNRNLILTPGAKADSVPNLEIETGEIEGAGHASATGRFDDEQLFYLKSRGIPEDEARRLVVRGFFAELINQIGVESVQEKLIAAIDKELAITMGSNNGK</sequence>
<dbReference type="InterPro" id="IPR037284">
    <property type="entry name" value="SUF_FeS_clus_asmbl_SufBD_sf"/>
</dbReference>
<protein>
    <submittedName>
        <fullName evidence="3">Fe-S cluster assembly protein SufD</fullName>
    </submittedName>
</protein>